<evidence type="ECO:0000256" key="1">
    <source>
        <dbReference type="SAM" id="MobiDB-lite"/>
    </source>
</evidence>
<organism evidence="2 3">
    <name type="scientific">Aldrovandia affinis</name>
    <dbReference type="NCBI Taxonomy" id="143900"/>
    <lineage>
        <taxon>Eukaryota</taxon>
        <taxon>Metazoa</taxon>
        <taxon>Chordata</taxon>
        <taxon>Craniata</taxon>
        <taxon>Vertebrata</taxon>
        <taxon>Euteleostomi</taxon>
        <taxon>Actinopterygii</taxon>
        <taxon>Neopterygii</taxon>
        <taxon>Teleostei</taxon>
        <taxon>Notacanthiformes</taxon>
        <taxon>Halosauridae</taxon>
        <taxon>Aldrovandia</taxon>
    </lineage>
</organism>
<keyword evidence="3" id="KW-1185">Reference proteome</keyword>
<sequence>MRNTQESLQLTSFAKSGGGGGGTDGDEALPERPAVPSQPAHPANASSSHLCPANAITSHVLRGSPARPSSAICSVTREGKRRAGTGGSTACRPFRGLRVLFFGGPELP</sequence>
<feature type="region of interest" description="Disordered" evidence="1">
    <location>
        <begin position="1"/>
        <end position="50"/>
    </location>
</feature>
<feature type="compositionally biased region" description="Polar residues" evidence="1">
    <location>
        <begin position="1"/>
        <end position="14"/>
    </location>
</feature>
<dbReference type="AlphaFoldDB" id="A0AAD7W8X4"/>
<protein>
    <submittedName>
        <fullName evidence="2">Uncharacterized protein</fullName>
    </submittedName>
</protein>
<comment type="caution">
    <text evidence="2">The sequence shown here is derived from an EMBL/GenBank/DDBJ whole genome shotgun (WGS) entry which is preliminary data.</text>
</comment>
<reference evidence="2" key="1">
    <citation type="journal article" date="2023" name="Science">
        <title>Genome structures resolve the early diversification of teleost fishes.</title>
        <authorList>
            <person name="Parey E."/>
            <person name="Louis A."/>
            <person name="Montfort J."/>
            <person name="Bouchez O."/>
            <person name="Roques C."/>
            <person name="Iampietro C."/>
            <person name="Lluch J."/>
            <person name="Castinel A."/>
            <person name="Donnadieu C."/>
            <person name="Desvignes T."/>
            <person name="Floi Bucao C."/>
            <person name="Jouanno E."/>
            <person name="Wen M."/>
            <person name="Mejri S."/>
            <person name="Dirks R."/>
            <person name="Jansen H."/>
            <person name="Henkel C."/>
            <person name="Chen W.J."/>
            <person name="Zahm M."/>
            <person name="Cabau C."/>
            <person name="Klopp C."/>
            <person name="Thompson A.W."/>
            <person name="Robinson-Rechavi M."/>
            <person name="Braasch I."/>
            <person name="Lecointre G."/>
            <person name="Bobe J."/>
            <person name="Postlethwait J.H."/>
            <person name="Berthelot C."/>
            <person name="Roest Crollius H."/>
            <person name="Guiguen Y."/>
        </authorList>
    </citation>
    <scope>NUCLEOTIDE SEQUENCE</scope>
    <source>
        <strain evidence="2">NC1722</strain>
    </source>
</reference>
<proteinExistence type="predicted"/>
<evidence type="ECO:0000313" key="3">
    <source>
        <dbReference type="Proteomes" id="UP001221898"/>
    </source>
</evidence>
<evidence type="ECO:0000313" key="2">
    <source>
        <dbReference type="EMBL" id="KAJ8388346.1"/>
    </source>
</evidence>
<gene>
    <name evidence="2" type="ORF">AAFF_G00135000</name>
</gene>
<name>A0AAD7W8X4_9TELE</name>
<dbReference type="Proteomes" id="UP001221898">
    <property type="component" value="Unassembled WGS sequence"/>
</dbReference>
<accession>A0AAD7W8X4</accession>
<dbReference type="EMBL" id="JAINUG010000196">
    <property type="protein sequence ID" value="KAJ8388346.1"/>
    <property type="molecule type" value="Genomic_DNA"/>
</dbReference>